<organism evidence="7 8">
    <name type="scientific">Clunio marinus</name>
    <dbReference type="NCBI Taxonomy" id="568069"/>
    <lineage>
        <taxon>Eukaryota</taxon>
        <taxon>Metazoa</taxon>
        <taxon>Ecdysozoa</taxon>
        <taxon>Arthropoda</taxon>
        <taxon>Hexapoda</taxon>
        <taxon>Insecta</taxon>
        <taxon>Pterygota</taxon>
        <taxon>Neoptera</taxon>
        <taxon>Endopterygota</taxon>
        <taxon>Diptera</taxon>
        <taxon>Nematocera</taxon>
        <taxon>Chironomoidea</taxon>
        <taxon>Chironomidae</taxon>
        <taxon>Clunio</taxon>
    </lineage>
</organism>
<feature type="region of interest" description="Disordered" evidence="5">
    <location>
        <begin position="202"/>
        <end position="243"/>
    </location>
</feature>
<sequence length="639" mass="68407">MSDYSSNYNNSALQKARQVAAKLQIAGQVNNKRSLDDFDDEPNSKRFSGGSDWSGNPSMSPAHLQQAQQAAAQVAARLGQPGGYHQQNSTIPNPEAVQKAKELISKMIPQSSVPGVPGNGPPNPRPGLGANNYDEIMIPGSKVGLIIGKGGETIKQLQERTGAKMVVVQEGPGQEMEKPLRISGDPQKVEHAKQLVYELIQDKGDSQQQNNRNNYNNRHQDRGDHGGGHGGGGNYGGGPPGGEQMEIFVPKLAVGVVIGKGGDMIKKIQAETGCRLQFLQTKNDGPGDRRCVIQGTKQQVDDGKRMIEDLIESVMRRNNEGHWNGAGGGNNSGGYQQHQQMQGGGGGGGGGGVQVVQEQFQFVVPASKCGIIIGRSGDTIKQINSQSGAHCEMDRKVSANQTVEKTFTIKGEQHQVDEAKRLIQDKINMDINLVHIGSQTVTQPANGFGGQNAQAPYQQWGGYGAGSNQGWDQNQPGHMPGQPGQIAQGQPDYSQQWIEYYRSMGMTREAEAIEAQVKAKQQSGGQVSGHAPQQPTNGAAAAAAATATQQGAATQDYSQEWANYYRSLGKIEEAEAIEKQIATAKATQAQPQAGNAYPGAQNMAAYQQFQQQYNGGYQGQQYQYPGGYPGAQQNNSDKN</sequence>
<keyword evidence="3" id="KW-0539">Nucleus</keyword>
<dbReference type="GO" id="GO:0005634">
    <property type="term" value="C:nucleus"/>
    <property type="evidence" value="ECO:0007669"/>
    <property type="project" value="UniProtKB-SubCell"/>
</dbReference>
<evidence type="ECO:0000256" key="2">
    <source>
        <dbReference type="ARBA" id="ARBA00022737"/>
    </source>
</evidence>
<feature type="region of interest" description="Disordered" evidence="5">
    <location>
        <begin position="515"/>
        <end position="544"/>
    </location>
</feature>
<evidence type="ECO:0000313" key="7">
    <source>
        <dbReference type="EMBL" id="CRK93323.1"/>
    </source>
</evidence>
<dbReference type="EMBL" id="CVRI01000037">
    <property type="protein sequence ID" value="CRK93323.1"/>
    <property type="molecule type" value="Genomic_DNA"/>
</dbReference>
<protein>
    <submittedName>
        <fullName evidence="7">CLUMA_CG006864, isoform A</fullName>
    </submittedName>
</protein>
<dbReference type="InterPro" id="IPR004087">
    <property type="entry name" value="KH_dom"/>
</dbReference>
<dbReference type="CDD" id="cd22397">
    <property type="entry name" value="KH-I_FUBP_rpt2"/>
    <property type="match status" value="1"/>
</dbReference>
<comment type="subcellular location">
    <subcellularLocation>
        <location evidence="1">Nucleus</location>
    </subcellularLocation>
</comment>
<dbReference type="InterPro" id="IPR004088">
    <property type="entry name" value="KH_dom_type_1"/>
</dbReference>
<accession>A0A1J1HZE1</accession>
<dbReference type="OrthoDB" id="5204190at2759"/>
<dbReference type="InterPro" id="IPR015096">
    <property type="entry name" value="FUBP_C"/>
</dbReference>
<dbReference type="AlphaFoldDB" id="A0A1J1HZE1"/>
<dbReference type="InterPro" id="IPR036612">
    <property type="entry name" value="KH_dom_type_1_sf"/>
</dbReference>
<dbReference type="CDD" id="cd22398">
    <property type="entry name" value="KH-I_FUBP_rpt3"/>
    <property type="match status" value="1"/>
</dbReference>
<feature type="compositionally biased region" description="Polar residues" evidence="5">
    <location>
        <begin position="445"/>
        <end position="457"/>
    </location>
</feature>
<feature type="compositionally biased region" description="Low complexity" evidence="5">
    <location>
        <begin position="617"/>
        <end position="633"/>
    </location>
</feature>
<feature type="compositionally biased region" description="Low complexity" evidence="5">
    <location>
        <begin position="207"/>
        <end position="217"/>
    </location>
</feature>
<feature type="region of interest" description="Disordered" evidence="5">
    <location>
        <begin position="445"/>
        <end position="489"/>
    </location>
</feature>
<feature type="domain" description="K Homology" evidence="6">
    <location>
        <begin position="241"/>
        <end position="312"/>
    </location>
</feature>
<name>A0A1J1HZE1_9DIPT</name>
<dbReference type="GO" id="GO:0006355">
    <property type="term" value="P:regulation of DNA-templated transcription"/>
    <property type="evidence" value="ECO:0007669"/>
    <property type="project" value="InterPro"/>
</dbReference>
<evidence type="ECO:0000256" key="3">
    <source>
        <dbReference type="ARBA" id="ARBA00023242"/>
    </source>
</evidence>
<proteinExistence type="predicted"/>
<keyword evidence="8" id="KW-1185">Reference proteome</keyword>
<gene>
    <name evidence="7" type="ORF">CLUMA_CG006864</name>
</gene>
<dbReference type="GO" id="GO:0003723">
    <property type="term" value="F:RNA binding"/>
    <property type="evidence" value="ECO:0007669"/>
    <property type="project" value="UniProtKB-UniRule"/>
</dbReference>
<dbReference type="PROSITE" id="PS50084">
    <property type="entry name" value="KH_TYPE_1"/>
    <property type="match status" value="3"/>
</dbReference>
<dbReference type="Gene3D" id="3.30.1370.10">
    <property type="entry name" value="K Homology domain, type 1"/>
    <property type="match status" value="3"/>
</dbReference>
<feature type="domain" description="K Homology" evidence="6">
    <location>
        <begin position="130"/>
        <end position="201"/>
    </location>
</feature>
<feature type="region of interest" description="Disordered" evidence="5">
    <location>
        <begin position="617"/>
        <end position="639"/>
    </location>
</feature>
<dbReference type="PANTHER" id="PTHR10288">
    <property type="entry name" value="KH DOMAIN CONTAINING RNA BINDING PROTEIN"/>
    <property type="match status" value="1"/>
</dbReference>
<dbReference type="SMART" id="SM00322">
    <property type="entry name" value="KH"/>
    <property type="match status" value="3"/>
</dbReference>
<feature type="compositionally biased region" description="Basic and acidic residues" evidence="5">
    <location>
        <begin position="218"/>
        <end position="227"/>
    </location>
</feature>
<evidence type="ECO:0000256" key="4">
    <source>
        <dbReference type="PROSITE-ProRule" id="PRU00117"/>
    </source>
</evidence>
<evidence type="ECO:0000259" key="6">
    <source>
        <dbReference type="SMART" id="SM00322"/>
    </source>
</evidence>
<feature type="non-terminal residue" evidence="7">
    <location>
        <position position="639"/>
    </location>
</feature>
<dbReference type="Pfam" id="PF09005">
    <property type="entry name" value="FUBP_C"/>
    <property type="match status" value="2"/>
</dbReference>
<feature type="domain" description="K Homology" evidence="6">
    <location>
        <begin position="356"/>
        <end position="428"/>
    </location>
</feature>
<feature type="compositionally biased region" description="Gly residues" evidence="5">
    <location>
        <begin position="228"/>
        <end position="241"/>
    </location>
</feature>
<dbReference type="Proteomes" id="UP000183832">
    <property type="component" value="Unassembled WGS sequence"/>
</dbReference>
<evidence type="ECO:0000256" key="1">
    <source>
        <dbReference type="ARBA" id="ARBA00004123"/>
    </source>
</evidence>
<feature type="region of interest" description="Disordered" evidence="5">
    <location>
        <begin position="319"/>
        <end position="350"/>
    </location>
</feature>
<evidence type="ECO:0000313" key="8">
    <source>
        <dbReference type="Proteomes" id="UP000183832"/>
    </source>
</evidence>
<feature type="region of interest" description="Disordered" evidence="5">
    <location>
        <begin position="28"/>
        <end position="68"/>
    </location>
</feature>
<keyword evidence="4" id="KW-0694">RNA-binding</keyword>
<dbReference type="Pfam" id="PF00013">
    <property type="entry name" value="KH_1"/>
    <property type="match status" value="3"/>
</dbReference>
<evidence type="ECO:0000256" key="5">
    <source>
        <dbReference type="SAM" id="MobiDB-lite"/>
    </source>
</evidence>
<feature type="compositionally biased region" description="Low complexity" evidence="5">
    <location>
        <begin position="531"/>
        <end position="544"/>
    </location>
</feature>
<feature type="region of interest" description="Disordered" evidence="5">
    <location>
        <begin position="110"/>
        <end position="129"/>
    </location>
</feature>
<dbReference type="STRING" id="568069.A0A1J1HZE1"/>
<dbReference type="SUPFAM" id="SSF54791">
    <property type="entry name" value="Eukaryotic type KH-domain (KH-domain type I)"/>
    <property type="match status" value="3"/>
</dbReference>
<feature type="compositionally biased region" description="Low complexity" evidence="5">
    <location>
        <begin position="480"/>
        <end position="489"/>
    </location>
</feature>
<reference evidence="7 8" key="1">
    <citation type="submission" date="2015-04" db="EMBL/GenBank/DDBJ databases">
        <authorList>
            <person name="Syromyatnikov M.Y."/>
            <person name="Popov V.N."/>
        </authorList>
    </citation>
    <scope>NUCLEOTIDE SEQUENCE [LARGE SCALE GENOMIC DNA]</scope>
</reference>
<keyword evidence="2" id="KW-0677">Repeat</keyword>